<organism evidence="7 8">
    <name type="scientific">Rickenella mellea</name>
    <dbReference type="NCBI Taxonomy" id="50990"/>
    <lineage>
        <taxon>Eukaryota</taxon>
        <taxon>Fungi</taxon>
        <taxon>Dikarya</taxon>
        <taxon>Basidiomycota</taxon>
        <taxon>Agaricomycotina</taxon>
        <taxon>Agaricomycetes</taxon>
        <taxon>Hymenochaetales</taxon>
        <taxon>Rickenellaceae</taxon>
        <taxon>Rickenella</taxon>
    </lineage>
</organism>
<evidence type="ECO:0000256" key="4">
    <source>
        <dbReference type="ARBA" id="ARBA00022840"/>
    </source>
</evidence>
<evidence type="ECO:0000256" key="3">
    <source>
        <dbReference type="ARBA" id="ARBA00022777"/>
    </source>
</evidence>
<dbReference type="PROSITE" id="PS00108">
    <property type="entry name" value="PROTEIN_KINASE_ST"/>
    <property type="match status" value="1"/>
</dbReference>
<protein>
    <submittedName>
        <fullName evidence="7">Kinase-like protein</fullName>
    </submittedName>
</protein>
<feature type="domain" description="Protein kinase" evidence="6">
    <location>
        <begin position="1"/>
        <end position="172"/>
    </location>
</feature>
<keyword evidence="1" id="KW-0808">Transferase</keyword>
<evidence type="ECO:0000259" key="6">
    <source>
        <dbReference type="PROSITE" id="PS50011"/>
    </source>
</evidence>
<evidence type="ECO:0000256" key="1">
    <source>
        <dbReference type="ARBA" id="ARBA00022679"/>
    </source>
</evidence>
<keyword evidence="5" id="KW-1133">Transmembrane helix</keyword>
<dbReference type="GO" id="GO:0004674">
    <property type="term" value="F:protein serine/threonine kinase activity"/>
    <property type="evidence" value="ECO:0007669"/>
    <property type="project" value="TreeGrafter"/>
</dbReference>
<dbReference type="InterPro" id="IPR011009">
    <property type="entry name" value="Kinase-like_dom_sf"/>
</dbReference>
<keyword evidence="8" id="KW-1185">Reference proteome</keyword>
<feature type="non-terminal residue" evidence="7">
    <location>
        <position position="1"/>
    </location>
</feature>
<dbReference type="EMBL" id="ML170183">
    <property type="protein sequence ID" value="TDL21119.1"/>
    <property type="molecule type" value="Genomic_DNA"/>
</dbReference>
<dbReference type="Pfam" id="PF07714">
    <property type="entry name" value="PK_Tyr_Ser-Thr"/>
    <property type="match status" value="1"/>
</dbReference>
<evidence type="ECO:0000256" key="2">
    <source>
        <dbReference type="ARBA" id="ARBA00022741"/>
    </source>
</evidence>
<dbReference type="Proteomes" id="UP000294933">
    <property type="component" value="Unassembled WGS sequence"/>
</dbReference>
<dbReference type="AlphaFoldDB" id="A0A4Y7Q2M1"/>
<dbReference type="PANTHER" id="PTHR44329:SF288">
    <property type="entry name" value="MITOGEN-ACTIVATED PROTEIN KINASE KINASE KINASE 20"/>
    <property type="match status" value="1"/>
</dbReference>
<keyword evidence="5" id="KW-0472">Membrane</keyword>
<dbReference type="InterPro" id="IPR001245">
    <property type="entry name" value="Ser-Thr/Tyr_kinase_cat_dom"/>
</dbReference>
<feature type="transmembrane region" description="Helical" evidence="5">
    <location>
        <begin position="125"/>
        <end position="145"/>
    </location>
</feature>
<name>A0A4Y7Q2M1_9AGAM</name>
<dbReference type="InterPro" id="IPR000719">
    <property type="entry name" value="Prot_kinase_dom"/>
</dbReference>
<evidence type="ECO:0000256" key="5">
    <source>
        <dbReference type="SAM" id="Phobius"/>
    </source>
</evidence>
<sequence length="172" mass="19435">HDNILQFYGASVNANPPFIVSRFMKNGSLSQYLHHHSNVPKPPLVYGIYLGMLYLHSKDIVHGDLKPVNVLIDDTGNSCIADFGLSQIRANATSKAIVTVKNVMGTLRYMSPEHMKGKLGKPSDVYSFAMTTYEVFLLTILIFIIHNFSQGLHRSSTISLYSRCKPWIYDRR</sequence>
<dbReference type="Gene3D" id="1.10.510.10">
    <property type="entry name" value="Transferase(Phosphotransferase) domain 1"/>
    <property type="match status" value="1"/>
</dbReference>
<keyword evidence="4" id="KW-0067">ATP-binding</keyword>
<gene>
    <name evidence="7" type="ORF">BD410DRAFT_724708</name>
</gene>
<keyword evidence="3 7" id="KW-0418">Kinase</keyword>
<keyword evidence="5" id="KW-0812">Transmembrane</keyword>
<dbReference type="SMART" id="SM00220">
    <property type="entry name" value="S_TKc"/>
    <property type="match status" value="1"/>
</dbReference>
<dbReference type="SUPFAM" id="SSF56112">
    <property type="entry name" value="Protein kinase-like (PK-like)"/>
    <property type="match status" value="1"/>
</dbReference>
<proteinExistence type="predicted"/>
<dbReference type="PROSITE" id="PS50011">
    <property type="entry name" value="PROTEIN_KINASE_DOM"/>
    <property type="match status" value="1"/>
</dbReference>
<dbReference type="InterPro" id="IPR008271">
    <property type="entry name" value="Ser/Thr_kinase_AS"/>
</dbReference>
<evidence type="ECO:0000313" key="8">
    <source>
        <dbReference type="Proteomes" id="UP000294933"/>
    </source>
</evidence>
<dbReference type="GO" id="GO:0005524">
    <property type="term" value="F:ATP binding"/>
    <property type="evidence" value="ECO:0007669"/>
    <property type="project" value="UniProtKB-KW"/>
</dbReference>
<dbReference type="STRING" id="50990.A0A4Y7Q2M1"/>
<dbReference type="VEuPathDB" id="FungiDB:BD410DRAFT_724708"/>
<keyword evidence="2" id="KW-0547">Nucleotide-binding</keyword>
<evidence type="ECO:0000313" key="7">
    <source>
        <dbReference type="EMBL" id="TDL21119.1"/>
    </source>
</evidence>
<dbReference type="PANTHER" id="PTHR44329">
    <property type="entry name" value="SERINE/THREONINE-PROTEIN KINASE TNNI3K-RELATED"/>
    <property type="match status" value="1"/>
</dbReference>
<dbReference type="OrthoDB" id="4062651at2759"/>
<reference evidence="7 8" key="1">
    <citation type="submission" date="2018-06" db="EMBL/GenBank/DDBJ databases">
        <title>A transcriptomic atlas of mushroom development highlights an independent origin of complex multicellularity.</title>
        <authorList>
            <consortium name="DOE Joint Genome Institute"/>
            <person name="Krizsan K."/>
            <person name="Almasi E."/>
            <person name="Merenyi Z."/>
            <person name="Sahu N."/>
            <person name="Viragh M."/>
            <person name="Koszo T."/>
            <person name="Mondo S."/>
            <person name="Kiss B."/>
            <person name="Balint B."/>
            <person name="Kues U."/>
            <person name="Barry K."/>
            <person name="Hegedus J.C."/>
            <person name="Henrissat B."/>
            <person name="Johnson J."/>
            <person name="Lipzen A."/>
            <person name="Ohm R."/>
            <person name="Nagy I."/>
            <person name="Pangilinan J."/>
            <person name="Yan J."/>
            <person name="Xiong Y."/>
            <person name="Grigoriev I.V."/>
            <person name="Hibbett D.S."/>
            <person name="Nagy L.G."/>
        </authorList>
    </citation>
    <scope>NUCLEOTIDE SEQUENCE [LARGE SCALE GENOMIC DNA]</scope>
    <source>
        <strain evidence="7 8">SZMC22713</strain>
    </source>
</reference>
<dbReference type="InterPro" id="IPR051681">
    <property type="entry name" value="Ser/Thr_Kinases-Pseudokinases"/>
</dbReference>
<accession>A0A4Y7Q2M1</accession>